<protein>
    <recommendedName>
        <fullName evidence="4">DUF2523 domain-containing protein</fullName>
    </recommendedName>
</protein>
<dbReference type="EMBL" id="NQMM01000031">
    <property type="protein sequence ID" value="PKQ77762.1"/>
    <property type="molecule type" value="Genomic_DNA"/>
</dbReference>
<keyword evidence="1" id="KW-0812">Transmembrane</keyword>
<accession>A0A2N3IYA0</accession>
<evidence type="ECO:0000313" key="2">
    <source>
        <dbReference type="EMBL" id="PKQ77762.1"/>
    </source>
</evidence>
<comment type="caution">
    <text evidence="2">The sequence shown here is derived from an EMBL/GenBank/DDBJ whole genome shotgun (WGS) entry which is preliminary data.</text>
</comment>
<name>A0A2N3IYA0_AERSO</name>
<keyword evidence="1" id="KW-0472">Membrane</keyword>
<evidence type="ECO:0000256" key="1">
    <source>
        <dbReference type="SAM" id="Phobius"/>
    </source>
</evidence>
<proteinExistence type="predicted"/>
<keyword evidence="1" id="KW-1133">Transmembrane helix</keyword>
<evidence type="ECO:0008006" key="4">
    <source>
        <dbReference type="Google" id="ProtNLM"/>
    </source>
</evidence>
<keyword evidence="3" id="KW-1185">Reference proteome</keyword>
<dbReference type="AlphaFoldDB" id="A0A2N3IYA0"/>
<gene>
    <name evidence="2" type="ORF">CJP16_11340</name>
</gene>
<dbReference type="RefSeq" id="WP_101324770.1">
    <property type="nucleotide sequence ID" value="NZ_NQMM01000031.1"/>
</dbReference>
<sequence>MKILIGFLIEKLGSIFGKVVGLMSKKAAVVALLAAMSLMVIAFTSALSGILANLTTGINQPLVVFGLSLLPSNTPEVLGFIGAARTAQWLFVWQMTVARSTFDGK</sequence>
<feature type="transmembrane region" description="Helical" evidence="1">
    <location>
        <begin position="27"/>
        <end position="52"/>
    </location>
</feature>
<reference evidence="2 3" key="1">
    <citation type="journal article" date="2017" name="Front. Microbiol.">
        <title>Strong Genomic and Phenotypic Heterogeneity in the Aeromonas sobria Species Complex.</title>
        <authorList>
            <person name="Gauthier J."/>
            <person name="Vincent A.T."/>
            <person name="Charette S.J."/>
            <person name="Derome N."/>
        </authorList>
    </citation>
    <scope>NUCLEOTIDE SEQUENCE [LARGE SCALE GENOMIC DNA]</scope>
    <source>
        <strain evidence="2 3">TM18</strain>
    </source>
</reference>
<evidence type="ECO:0000313" key="3">
    <source>
        <dbReference type="Proteomes" id="UP000233467"/>
    </source>
</evidence>
<dbReference type="Proteomes" id="UP000233467">
    <property type="component" value="Unassembled WGS sequence"/>
</dbReference>
<organism evidence="2 3">
    <name type="scientific">Aeromonas sobria</name>
    <dbReference type="NCBI Taxonomy" id="646"/>
    <lineage>
        <taxon>Bacteria</taxon>
        <taxon>Pseudomonadati</taxon>
        <taxon>Pseudomonadota</taxon>
        <taxon>Gammaproteobacteria</taxon>
        <taxon>Aeromonadales</taxon>
        <taxon>Aeromonadaceae</taxon>
        <taxon>Aeromonas</taxon>
    </lineage>
</organism>